<feature type="transmembrane region" description="Helical" evidence="7">
    <location>
        <begin position="427"/>
        <end position="447"/>
    </location>
</feature>
<dbReference type="Proteomes" id="UP001199816">
    <property type="component" value="Unassembled WGS sequence"/>
</dbReference>
<feature type="transmembrane region" description="Helical" evidence="7">
    <location>
        <begin position="47"/>
        <end position="71"/>
    </location>
</feature>
<keyword evidence="4 7" id="KW-1133">Transmembrane helix</keyword>
<evidence type="ECO:0000256" key="6">
    <source>
        <dbReference type="RuleBase" id="RU362091"/>
    </source>
</evidence>
<evidence type="ECO:0000256" key="5">
    <source>
        <dbReference type="ARBA" id="ARBA00023136"/>
    </source>
</evidence>
<evidence type="ECO:0000256" key="2">
    <source>
        <dbReference type="ARBA" id="ARBA00006434"/>
    </source>
</evidence>
<gene>
    <name evidence="8" type="ORF">LQ567_03720</name>
</gene>
<feature type="transmembrane region" description="Helical" evidence="7">
    <location>
        <begin position="499"/>
        <end position="520"/>
    </location>
</feature>
<feature type="transmembrane region" description="Helical" evidence="7">
    <location>
        <begin position="183"/>
        <end position="202"/>
    </location>
</feature>
<evidence type="ECO:0000256" key="1">
    <source>
        <dbReference type="ARBA" id="ARBA00004141"/>
    </source>
</evidence>
<feature type="transmembrane region" description="Helical" evidence="7">
    <location>
        <begin position="231"/>
        <end position="250"/>
    </location>
</feature>
<comment type="caution">
    <text evidence="8">The sequence shown here is derived from an EMBL/GenBank/DDBJ whole genome shotgun (WGS) entry which is preliminary data.</text>
</comment>
<keyword evidence="9" id="KW-1185">Reference proteome</keyword>
<dbReference type="RefSeq" id="WP_231002756.1">
    <property type="nucleotide sequence ID" value="NZ_JAJNEC010000003.1"/>
</dbReference>
<feature type="transmembrane region" description="Helical" evidence="7">
    <location>
        <begin position="316"/>
        <end position="347"/>
    </location>
</feature>
<feature type="transmembrane region" description="Helical" evidence="7">
    <location>
        <begin position="7"/>
        <end position="27"/>
    </location>
</feature>
<dbReference type="NCBIfam" id="TIGR00813">
    <property type="entry name" value="sss"/>
    <property type="match status" value="1"/>
</dbReference>
<evidence type="ECO:0000256" key="4">
    <source>
        <dbReference type="ARBA" id="ARBA00022989"/>
    </source>
</evidence>
<keyword evidence="3 7" id="KW-0812">Transmembrane</keyword>
<evidence type="ECO:0000256" key="3">
    <source>
        <dbReference type="ARBA" id="ARBA00022692"/>
    </source>
</evidence>
<protein>
    <submittedName>
        <fullName evidence="8">Sodium/solute symporter</fullName>
    </submittedName>
</protein>
<dbReference type="PANTHER" id="PTHR11819">
    <property type="entry name" value="SOLUTE CARRIER FAMILY 5"/>
    <property type="match status" value="1"/>
</dbReference>
<evidence type="ECO:0000313" key="9">
    <source>
        <dbReference type="Proteomes" id="UP001199816"/>
    </source>
</evidence>
<evidence type="ECO:0000256" key="7">
    <source>
        <dbReference type="SAM" id="Phobius"/>
    </source>
</evidence>
<sequence>MHITLEIADYVVLLIYIVLLLAIGFYLNKRSAGGHSDIFLGGRTLRWWQIGFSLFSANAGPMMLVGFAGIGFSHGVVGSNFEWLAWIFLLLLAMCFLPHYMATRISTMPQFLKLRFGNRAYYFLVLYSLISILLVWLGSALYAGGLIISQVFGWSLTFSVVLVTVIATSFTAVGGLKAVVRTGIFQSVIIIFSSVVLTWLALKRIGGVTAFVQALPDHYWKLFRPAADPEYSWIAILAGYPVVAVYYWCADQTIVQKVLAARDLKEGQYGALFLAVLKIIMPLIFIFPGMMCFVLFKDTAQADNAYITLVTGLMPHGLLGLCLAALIAALIDTVSSGLNSFSTVFTLDVAGRFREMDDVAKRRMGKWVTLIAGGLAIGVAMLFSRSGKGFFELSQGMVSILAPPLSVVFLTGILWKRMSRLAAEVVLYGGGMVCLAVGICNVLNMPYSGFWPHFLILSVYLFIGLLAVGIIISLLPIAARPAPALPSLLETDKRRGSNLRGVWLGWALLTMVMTVIYWLFR</sequence>
<feature type="transmembrane region" description="Helical" evidence="7">
    <location>
        <begin position="121"/>
        <end position="148"/>
    </location>
</feature>
<dbReference type="InterPro" id="IPR038377">
    <property type="entry name" value="Na/Glc_symporter_sf"/>
</dbReference>
<dbReference type="InterPro" id="IPR001734">
    <property type="entry name" value="Na/solute_symporter"/>
</dbReference>
<feature type="transmembrane region" description="Helical" evidence="7">
    <location>
        <begin position="367"/>
        <end position="384"/>
    </location>
</feature>
<comment type="subcellular location">
    <subcellularLocation>
        <location evidence="1">Membrane</location>
        <topology evidence="1">Multi-pass membrane protein</topology>
    </subcellularLocation>
</comment>
<dbReference type="PANTHER" id="PTHR11819:SF195">
    <property type="entry name" value="SODIUM_GLUCOSE COTRANSPORTER 4"/>
    <property type="match status" value="1"/>
</dbReference>
<dbReference type="Pfam" id="PF00474">
    <property type="entry name" value="SSF"/>
    <property type="match status" value="1"/>
</dbReference>
<dbReference type="Gene3D" id="1.20.1730.10">
    <property type="entry name" value="Sodium/glucose cotransporter"/>
    <property type="match status" value="1"/>
</dbReference>
<dbReference type="EMBL" id="JAJNEC010000003">
    <property type="protein sequence ID" value="MCD2421855.1"/>
    <property type="molecule type" value="Genomic_DNA"/>
</dbReference>
<evidence type="ECO:0000313" key="8">
    <source>
        <dbReference type="EMBL" id="MCD2421855.1"/>
    </source>
</evidence>
<keyword evidence="5 7" id="KW-0472">Membrane</keyword>
<feature type="transmembrane region" description="Helical" evidence="7">
    <location>
        <begin position="154"/>
        <end position="176"/>
    </location>
</feature>
<name>A0ABS8PLV6_9BACT</name>
<accession>A0ABS8PLV6</accession>
<dbReference type="PROSITE" id="PS50283">
    <property type="entry name" value="NA_SOLUT_SYMP_3"/>
    <property type="match status" value="1"/>
</dbReference>
<feature type="transmembrane region" description="Helical" evidence="7">
    <location>
        <begin position="453"/>
        <end position="478"/>
    </location>
</feature>
<comment type="similarity">
    <text evidence="2 6">Belongs to the sodium:solute symporter (SSF) (TC 2.A.21) family.</text>
</comment>
<feature type="transmembrane region" description="Helical" evidence="7">
    <location>
        <begin position="396"/>
        <end position="415"/>
    </location>
</feature>
<feature type="transmembrane region" description="Helical" evidence="7">
    <location>
        <begin position="83"/>
        <end position="100"/>
    </location>
</feature>
<proteinExistence type="inferred from homology"/>
<organism evidence="8 9">
    <name type="scientific">Niabella pedocola</name>
    <dbReference type="NCBI Taxonomy" id="1752077"/>
    <lineage>
        <taxon>Bacteria</taxon>
        <taxon>Pseudomonadati</taxon>
        <taxon>Bacteroidota</taxon>
        <taxon>Chitinophagia</taxon>
        <taxon>Chitinophagales</taxon>
        <taxon>Chitinophagaceae</taxon>
        <taxon>Niabella</taxon>
    </lineage>
</organism>
<reference evidence="8 9" key="1">
    <citation type="submission" date="2021-11" db="EMBL/GenBank/DDBJ databases">
        <title>Genomic of Niabella pedocola.</title>
        <authorList>
            <person name="Wu T."/>
        </authorList>
    </citation>
    <scope>NUCLEOTIDE SEQUENCE [LARGE SCALE GENOMIC DNA]</scope>
    <source>
        <strain evidence="8 9">JCM 31011</strain>
    </source>
</reference>
<feature type="transmembrane region" description="Helical" evidence="7">
    <location>
        <begin position="271"/>
        <end position="296"/>
    </location>
</feature>